<protein>
    <submittedName>
        <fullName evidence="3">Response regulator</fullName>
    </submittedName>
</protein>
<name>A0ABV8ZH93_9FLAO</name>
<evidence type="ECO:0000256" key="1">
    <source>
        <dbReference type="PROSITE-ProRule" id="PRU00169"/>
    </source>
</evidence>
<keyword evidence="1" id="KW-0597">Phosphoprotein</keyword>
<dbReference type="Pfam" id="PF00072">
    <property type="entry name" value="Response_reg"/>
    <property type="match status" value="1"/>
</dbReference>
<keyword evidence="4" id="KW-1185">Reference proteome</keyword>
<dbReference type="InterPro" id="IPR001789">
    <property type="entry name" value="Sig_transdc_resp-reg_receiver"/>
</dbReference>
<feature type="domain" description="Response regulatory" evidence="2">
    <location>
        <begin position="8"/>
        <end position="130"/>
    </location>
</feature>
<dbReference type="EMBL" id="JBHSFY010000012">
    <property type="protein sequence ID" value="MFC4478924.1"/>
    <property type="molecule type" value="Genomic_DNA"/>
</dbReference>
<dbReference type="PANTHER" id="PTHR43228">
    <property type="entry name" value="TWO-COMPONENT RESPONSE REGULATOR"/>
    <property type="match status" value="1"/>
</dbReference>
<dbReference type="Gene3D" id="3.40.50.2300">
    <property type="match status" value="1"/>
</dbReference>
<evidence type="ECO:0000313" key="4">
    <source>
        <dbReference type="Proteomes" id="UP001596003"/>
    </source>
</evidence>
<dbReference type="InterPro" id="IPR011006">
    <property type="entry name" value="CheY-like_superfamily"/>
</dbReference>
<feature type="modified residue" description="4-aspartylphosphate" evidence="1">
    <location>
        <position position="62"/>
    </location>
</feature>
<evidence type="ECO:0000259" key="2">
    <source>
        <dbReference type="PROSITE" id="PS50110"/>
    </source>
</evidence>
<dbReference type="InterPro" id="IPR052048">
    <property type="entry name" value="ST_Response_Regulator"/>
</dbReference>
<accession>A0ABV8ZH93</accession>
<dbReference type="Proteomes" id="UP001596003">
    <property type="component" value="Unassembled WGS sequence"/>
</dbReference>
<comment type="caution">
    <text evidence="3">The sequence shown here is derived from an EMBL/GenBank/DDBJ whole genome shotgun (WGS) entry which is preliminary data.</text>
</comment>
<proteinExistence type="predicted"/>
<dbReference type="PANTHER" id="PTHR43228:SF1">
    <property type="entry name" value="TWO-COMPONENT RESPONSE REGULATOR ARR22"/>
    <property type="match status" value="1"/>
</dbReference>
<dbReference type="PROSITE" id="PS50110">
    <property type="entry name" value="RESPONSE_REGULATORY"/>
    <property type="match status" value="1"/>
</dbReference>
<dbReference type="RefSeq" id="WP_281632470.1">
    <property type="nucleotide sequence ID" value="NZ_JBHSFY010000012.1"/>
</dbReference>
<dbReference type="SUPFAM" id="SSF52172">
    <property type="entry name" value="CheY-like"/>
    <property type="match status" value="1"/>
</dbReference>
<gene>
    <name evidence="3" type="ORF">ACFO3N_17745</name>
</gene>
<evidence type="ECO:0000313" key="3">
    <source>
        <dbReference type="EMBL" id="MFC4478924.1"/>
    </source>
</evidence>
<reference evidence="4" key="1">
    <citation type="journal article" date="2019" name="Int. J. Syst. Evol. Microbiol.">
        <title>The Global Catalogue of Microorganisms (GCM) 10K type strain sequencing project: providing services to taxonomists for standard genome sequencing and annotation.</title>
        <authorList>
            <consortium name="The Broad Institute Genomics Platform"/>
            <consortium name="The Broad Institute Genome Sequencing Center for Infectious Disease"/>
            <person name="Wu L."/>
            <person name="Ma J."/>
        </authorList>
    </citation>
    <scope>NUCLEOTIDE SEQUENCE [LARGE SCALE GENOMIC DNA]</scope>
    <source>
        <strain evidence="4">NBRC 103627</strain>
    </source>
</reference>
<dbReference type="SMART" id="SM00448">
    <property type="entry name" value="REC"/>
    <property type="match status" value="1"/>
</dbReference>
<sequence>MDEDPKIIICLADDDEDDRMLLHEALLELDRPFRIFELCSAQQLIEHFSKPEQEPADFIFLDLYMPGMDGFECIERLRGMGPAPGNARIIVYSIDSAAKTMQRAFALGADFYAVKPSTYEDLKNLAAIVMGASWEDLSAQERIFHIR</sequence>
<organism evidence="3 4">
    <name type="scientific">Flavobacterium chungangensis</name>
    <dbReference type="NCBI Taxonomy" id="2708132"/>
    <lineage>
        <taxon>Bacteria</taxon>
        <taxon>Pseudomonadati</taxon>
        <taxon>Bacteroidota</taxon>
        <taxon>Flavobacteriia</taxon>
        <taxon>Flavobacteriales</taxon>
        <taxon>Flavobacteriaceae</taxon>
        <taxon>Flavobacterium</taxon>
    </lineage>
</organism>